<keyword evidence="10 12" id="KW-0234">DNA repair</keyword>
<dbReference type="Gene3D" id="1.10.150.20">
    <property type="entry name" value="5' to 3' exonuclease, C-terminal subdomain"/>
    <property type="match status" value="1"/>
</dbReference>
<evidence type="ECO:0000256" key="7">
    <source>
        <dbReference type="ARBA" id="ARBA00022763"/>
    </source>
</evidence>
<protein>
    <recommendedName>
        <fullName evidence="12">DNA polymerase IV</fullName>
        <shortName evidence="12">Pol IV</shortName>
        <ecNumber evidence="12">2.7.7.7</ecNumber>
    </recommendedName>
</protein>
<evidence type="ECO:0000256" key="8">
    <source>
        <dbReference type="ARBA" id="ARBA00022842"/>
    </source>
</evidence>
<dbReference type="STRING" id="1379.HMPREF3186_00831"/>
<dbReference type="FunFam" id="3.40.1170.60:FF:000003">
    <property type="entry name" value="DNA polymerase eta"/>
    <property type="match status" value="1"/>
</dbReference>
<evidence type="ECO:0000256" key="3">
    <source>
        <dbReference type="ARBA" id="ARBA00022679"/>
    </source>
</evidence>
<dbReference type="GO" id="GO:0042276">
    <property type="term" value="P:error-prone translesion synthesis"/>
    <property type="evidence" value="ECO:0007669"/>
    <property type="project" value="TreeGrafter"/>
</dbReference>
<dbReference type="GO" id="GO:0003887">
    <property type="term" value="F:DNA-directed DNA polymerase activity"/>
    <property type="evidence" value="ECO:0007669"/>
    <property type="project" value="UniProtKB-UniRule"/>
</dbReference>
<keyword evidence="5 12" id="KW-0235">DNA replication</keyword>
<evidence type="ECO:0000256" key="12">
    <source>
        <dbReference type="HAMAP-Rule" id="MF_01113"/>
    </source>
</evidence>
<keyword evidence="4 12" id="KW-0548">Nucleotidyltransferase</keyword>
<comment type="subunit">
    <text evidence="12">Monomer.</text>
</comment>
<keyword evidence="7 12" id="KW-0227">DNA damage</keyword>
<organism evidence="14 15">
    <name type="scientific">Gemella haemolysans</name>
    <dbReference type="NCBI Taxonomy" id="1379"/>
    <lineage>
        <taxon>Bacteria</taxon>
        <taxon>Bacillati</taxon>
        <taxon>Bacillota</taxon>
        <taxon>Bacilli</taxon>
        <taxon>Bacillales</taxon>
        <taxon>Gemellaceae</taxon>
        <taxon>Gemella</taxon>
    </lineage>
</organism>
<evidence type="ECO:0000256" key="2">
    <source>
        <dbReference type="ARBA" id="ARBA00022457"/>
    </source>
</evidence>
<evidence type="ECO:0000256" key="9">
    <source>
        <dbReference type="ARBA" id="ARBA00022932"/>
    </source>
</evidence>
<dbReference type="OrthoDB" id="9808813at2"/>
<comment type="cofactor">
    <cofactor evidence="12">
        <name>Mg(2+)</name>
        <dbReference type="ChEBI" id="CHEBI:18420"/>
    </cofactor>
    <text evidence="12">Binds 2 magnesium ions per subunit.</text>
</comment>
<dbReference type="HAMAP" id="MF_01113">
    <property type="entry name" value="DNApol_IV"/>
    <property type="match status" value="1"/>
</dbReference>
<dbReference type="RefSeq" id="WP_060914031.1">
    <property type="nucleotide sequence ID" value="NZ_KQ959954.1"/>
</dbReference>
<dbReference type="Pfam" id="PF00817">
    <property type="entry name" value="IMS"/>
    <property type="match status" value="1"/>
</dbReference>
<sequence>MSKVIAHIDMNCFYASVEEKYNPELKGKPLAIAGEVKTRHGIIVTSNYEARKLGIKTTMRVGDARKICPNIKILRPDMPKYQQESKLIFDLVREYTDKIEIVSVDEAYIDLSDFSEPIKVIATIQRRIYKQLGMPSSVGVSFNKFFAKMGSNLKKPLGFSIINKKNYKDILWNLDIGEMHGCGKASTKKLKKIGINTIGDIAVANEVILHSLLGVQGLRLKNKANGEGNSELKYTVDRKSIGNSKTFTNDLIDEDDILKEIKKLSEKVSSRVKLRSYVGNNVSIMVRFSDFKTITRSKKIPEFICDANDIFNYAWELLLEHYDFTQGIRLLGVSLNEIKKVKELKVQLDIFDKKDYKEEEKLRKLSKKLKAEFGDTIITDFENFDKKDKSIITTSFSKDFLD</sequence>
<dbReference type="InterPro" id="IPR022880">
    <property type="entry name" value="DNApol_IV"/>
</dbReference>
<dbReference type="Gene3D" id="3.40.1170.60">
    <property type="match status" value="1"/>
</dbReference>
<dbReference type="SUPFAM" id="SSF56672">
    <property type="entry name" value="DNA/RNA polymerases"/>
    <property type="match status" value="1"/>
</dbReference>
<dbReference type="NCBIfam" id="NF002677">
    <property type="entry name" value="PRK02406.1"/>
    <property type="match status" value="1"/>
</dbReference>
<dbReference type="Pfam" id="PF11799">
    <property type="entry name" value="IMS_C"/>
    <property type="match status" value="1"/>
</dbReference>
<dbReference type="PROSITE" id="PS50173">
    <property type="entry name" value="UMUC"/>
    <property type="match status" value="1"/>
</dbReference>
<dbReference type="Proteomes" id="UP000070355">
    <property type="component" value="Unassembled WGS sequence"/>
</dbReference>
<comment type="similarity">
    <text evidence="1 12">Belongs to the DNA polymerase type-Y family.</text>
</comment>
<evidence type="ECO:0000256" key="6">
    <source>
        <dbReference type="ARBA" id="ARBA00022723"/>
    </source>
</evidence>
<dbReference type="GO" id="GO:0006261">
    <property type="term" value="P:DNA-templated DNA replication"/>
    <property type="evidence" value="ECO:0007669"/>
    <property type="project" value="UniProtKB-UniRule"/>
</dbReference>
<evidence type="ECO:0000259" key="13">
    <source>
        <dbReference type="PROSITE" id="PS50173"/>
    </source>
</evidence>
<comment type="catalytic activity">
    <reaction evidence="11 12">
        <text>DNA(n) + a 2'-deoxyribonucleoside 5'-triphosphate = DNA(n+1) + diphosphate</text>
        <dbReference type="Rhea" id="RHEA:22508"/>
        <dbReference type="Rhea" id="RHEA-COMP:17339"/>
        <dbReference type="Rhea" id="RHEA-COMP:17340"/>
        <dbReference type="ChEBI" id="CHEBI:33019"/>
        <dbReference type="ChEBI" id="CHEBI:61560"/>
        <dbReference type="ChEBI" id="CHEBI:173112"/>
        <dbReference type="EC" id="2.7.7.7"/>
    </reaction>
</comment>
<comment type="subcellular location">
    <subcellularLocation>
        <location evidence="12">Cytoplasm</location>
    </subcellularLocation>
</comment>
<evidence type="ECO:0000256" key="10">
    <source>
        <dbReference type="ARBA" id="ARBA00023204"/>
    </source>
</evidence>
<reference evidence="15" key="1">
    <citation type="submission" date="2016-01" db="EMBL/GenBank/DDBJ databases">
        <authorList>
            <person name="Mitreva M."/>
            <person name="Pepin K.H."/>
            <person name="Mihindukulasuriya K.A."/>
            <person name="Fulton R."/>
            <person name="Fronick C."/>
            <person name="O'Laughlin M."/>
            <person name="Miner T."/>
            <person name="Herter B."/>
            <person name="Rosa B.A."/>
            <person name="Cordes M."/>
            <person name="Tomlinson C."/>
            <person name="Wollam A."/>
            <person name="Palsikar V.B."/>
            <person name="Mardis E.R."/>
            <person name="Wilson R.K."/>
        </authorList>
    </citation>
    <scope>NUCLEOTIDE SEQUENCE [LARGE SCALE GENOMIC DNA]</scope>
    <source>
        <strain evidence="15">DNF01167</strain>
    </source>
</reference>
<evidence type="ECO:0000256" key="1">
    <source>
        <dbReference type="ARBA" id="ARBA00010945"/>
    </source>
</evidence>
<dbReference type="InterPro" id="IPR017961">
    <property type="entry name" value="DNA_pol_Y-fam_little_finger"/>
</dbReference>
<dbReference type="PANTHER" id="PTHR11076">
    <property type="entry name" value="DNA REPAIR POLYMERASE UMUC / TRANSFERASE FAMILY MEMBER"/>
    <property type="match status" value="1"/>
</dbReference>
<feature type="binding site" evidence="12">
    <location>
        <position position="105"/>
    </location>
    <ligand>
        <name>Mg(2+)</name>
        <dbReference type="ChEBI" id="CHEBI:18420"/>
    </ligand>
</feature>
<dbReference type="FunFam" id="3.30.1490.100:FF:000004">
    <property type="entry name" value="DNA polymerase IV"/>
    <property type="match status" value="1"/>
</dbReference>
<dbReference type="Gene3D" id="3.30.70.270">
    <property type="match status" value="1"/>
</dbReference>
<keyword evidence="12" id="KW-0238">DNA-binding</keyword>
<dbReference type="InterPro" id="IPR043502">
    <property type="entry name" value="DNA/RNA_pol_sf"/>
</dbReference>
<name>A0A133ZY22_9BACL</name>
<evidence type="ECO:0000256" key="4">
    <source>
        <dbReference type="ARBA" id="ARBA00022695"/>
    </source>
</evidence>
<keyword evidence="9 12" id="KW-0239">DNA-directed DNA polymerase</keyword>
<keyword evidence="2 12" id="KW-0515">Mutator protein</keyword>
<keyword evidence="3 12" id="KW-0808">Transferase</keyword>
<dbReference type="PATRIC" id="fig|1379.3.peg.813"/>
<evidence type="ECO:0000313" key="14">
    <source>
        <dbReference type="EMBL" id="KXB60334.1"/>
    </source>
</evidence>
<feature type="binding site" evidence="12">
    <location>
        <position position="9"/>
    </location>
    <ligand>
        <name>Mg(2+)</name>
        <dbReference type="ChEBI" id="CHEBI:18420"/>
    </ligand>
</feature>
<feature type="active site" evidence="12">
    <location>
        <position position="106"/>
    </location>
</feature>
<dbReference type="InterPro" id="IPR043128">
    <property type="entry name" value="Rev_trsase/Diguanyl_cyclase"/>
</dbReference>
<dbReference type="GO" id="GO:0009432">
    <property type="term" value="P:SOS response"/>
    <property type="evidence" value="ECO:0007669"/>
    <property type="project" value="TreeGrafter"/>
</dbReference>
<dbReference type="InterPro" id="IPR050116">
    <property type="entry name" value="DNA_polymerase-Y"/>
</dbReference>
<keyword evidence="8 12" id="KW-0460">Magnesium</keyword>
<feature type="site" description="Substrate discrimination" evidence="12">
    <location>
        <position position="14"/>
    </location>
</feature>
<dbReference type="NCBIfam" id="NF002492">
    <property type="entry name" value="PRK01810.1"/>
    <property type="match status" value="1"/>
</dbReference>
<comment type="caution">
    <text evidence="14">The sequence shown here is derived from an EMBL/GenBank/DDBJ whole genome shotgun (WGS) entry which is preliminary data.</text>
</comment>
<dbReference type="EC" id="2.7.7.7" evidence="12"/>
<dbReference type="AlphaFoldDB" id="A0A133ZY22"/>
<evidence type="ECO:0000256" key="11">
    <source>
        <dbReference type="ARBA" id="ARBA00049244"/>
    </source>
</evidence>
<feature type="domain" description="UmuC" evidence="13">
    <location>
        <begin position="5"/>
        <end position="183"/>
    </location>
</feature>
<dbReference type="SUPFAM" id="SSF100879">
    <property type="entry name" value="Lesion bypass DNA polymerase (Y-family), little finger domain"/>
    <property type="match status" value="1"/>
</dbReference>
<dbReference type="InterPro" id="IPR036775">
    <property type="entry name" value="DNA_pol_Y-fam_lit_finger_sf"/>
</dbReference>
<gene>
    <name evidence="12" type="primary">dinB</name>
    <name evidence="14" type="ORF">HMPREF3186_00831</name>
</gene>
<evidence type="ECO:0000313" key="15">
    <source>
        <dbReference type="Proteomes" id="UP000070355"/>
    </source>
</evidence>
<dbReference type="InterPro" id="IPR001126">
    <property type="entry name" value="UmuC"/>
</dbReference>
<comment type="function">
    <text evidence="12">Poorly processive, error-prone DNA polymerase involved in untargeted mutagenesis. Copies undamaged DNA at stalled replication forks, which arise in vivo from mismatched or misaligned primer ends. These misaligned primers can be extended by PolIV. Exhibits no 3'-5' exonuclease (proofreading) activity. May be involved in translesional synthesis, in conjunction with the beta clamp from PolIII.</text>
</comment>
<dbReference type="CDD" id="cd03586">
    <property type="entry name" value="PolY_Pol_IV_kappa"/>
    <property type="match status" value="1"/>
</dbReference>
<dbReference type="PANTHER" id="PTHR11076:SF33">
    <property type="entry name" value="DNA POLYMERASE KAPPA"/>
    <property type="match status" value="1"/>
</dbReference>
<evidence type="ECO:0000256" key="5">
    <source>
        <dbReference type="ARBA" id="ARBA00022705"/>
    </source>
</evidence>
<dbReference type="Gene3D" id="3.30.1490.100">
    <property type="entry name" value="DNA polymerase, Y-family, little finger domain"/>
    <property type="match status" value="1"/>
</dbReference>
<proteinExistence type="inferred from homology"/>
<dbReference type="GO" id="GO:0000287">
    <property type="term" value="F:magnesium ion binding"/>
    <property type="evidence" value="ECO:0007669"/>
    <property type="project" value="UniProtKB-UniRule"/>
</dbReference>
<dbReference type="GO" id="GO:0006281">
    <property type="term" value="P:DNA repair"/>
    <property type="evidence" value="ECO:0007669"/>
    <property type="project" value="UniProtKB-UniRule"/>
</dbReference>
<dbReference type="EMBL" id="LSDC01000057">
    <property type="protein sequence ID" value="KXB60334.1"/>
    <property type="molecule type" value="Genomic_DNA"/>
</dbReference>
<dbReference type="GO" id="GO:0003684">
    <property type="term" value="F:damaged DNA binding"/>
    <property type="evidence" value="ECO:0007669"/>
    <property type="project" value="InterPro"/>
</dbReference>
<keyword evidence="6 12" id="KW-0479">Metal-binding</keyword>
<keyword evidence="12" id="KW-0963">Cytoplasm</keyword>
<accession>A0A133ZY22</accession>
<dbReference type="GO" id="GO:0005829">
    <property type="term" value="C:cytosol"/>
    <property type="evidence" value="ECO:0007669"/>
    <property type="project" value="TreeGrafter"/>
</dbReference>